<accession>A0A6G1JA58</accession>
<feature type="compositionally biased region" description="Polar residues" evidence="2">
    <location>
        <begin position="575"/>
        <end position="596"/>
    </location>
</feature>
<keyword evidence="3" id="KW-0472">Membrane</keyword>
<feature type="transmembrane region" description="Helical" evidence="3">
    <location>
        <begin position="29"/>
        <end position="46"/>
    </location>
</feature>
<dbReference type="AlphaFoldDB" id="A0A6G1JA58"/>
<gene>
    <name evidence="4" type="ORF">K458DRAFT_429339</name>
</gene>
<evidence type="ECO:0000256" key="2">
    <source>
        <dbReference type="SAM" id="MobiDB-lite"/>
    </source>
</evidence>
<feature type="compositionally biased region" description="Polar residues" evidence="2">
    <location>
        <begin position="454"/>
        <end position="468"/>
    </location>
</feature>
<feature type="coiled-coil region" evidence="1">
    <location>
        <begin position="611"/>
        <end position="671"/>
    </location>
</feature>
<proteinExistence type="predicted"/>
<dbReference type="EMBL" id="MU005575">
    <property type="protein sequence ID" value="KAF2687416.1"/>
    <property type="molecule type" value="Genomic_DNA"/>
</dbReference>
<feature type="compositionally biased region" description="Polar residues" evidence="2">
    <location>
        <begin position="381"/>
        <end position="391"/>
    </location>
</feature>
<organism evidence="4 5">
    <name type="scientific">Lentithecium fluviatile CBS 122367</name>
    <dbReference type="NCBI Taxonomy" id="1168545"/>
    <lineage>
        <taxon>Eukaryota</taxon>
        <taxon>Fungi</taxon>
        <taxon>Dikarya</taxon>
        <taxon>Ascomycota</taxon>
        <taxon>Pezizomycotina</taxon>
        <taxon>Dothideomycetes</taxon>
        <taxon>Pleosporomycetidae</taxon>
        <taxon>Pleosporales</taxon>
        <taxon>Massarineae</taxon>
        <taxon>Lentitheciaceae</taxon>
        <taxon>Lentithecium</taxon>
    </lineage>
</organism>
<evidence type="ECO:0000313" key="4">
    <source>
        <dbReference type="EMBL" id="KAF2687416.1"/>
    </source>
</evidence>
<protein>
    <submittedName>
        <fullName evidence="4">Uncharacterized protein</fullName>
    </submittedName>
</protein>
<evidence type="ECO:0000313" key="5">
    <source>
        <dbReference type="Proteomes" id="UP000799291"/>
    </source>
</evidence>
<feature type="compositionally biased region" description="Basic and acidic residues" evidence="2">
    <location>
        <begin position="191"/>
        <end position="209"/>
    </location>
</feature>
<feature type="compositionally biased region" description="Polar residues" evidence="2">
    <location>
        <begin position="127"/>
        <end position="138"/>
    </location>
</feature>
<feature type="compositionally biased region" description="Polar residues" evidence="2">
    <location>
        <begin position="155"/>
        <end position="168"/>
    </location>
</feature>
<keyword evidence="3" id="KW-1133">Transmembrane helix</keyword>
<name>A0A6G1JA58_9PLEO</name>
<evidence type="ECO:0000256" key="3">
    <source>
        <dbReference type="SAM" id="Phobius"/>
    </source>
</evidence>
<feature type="compositionally biased region" description="Polar residues" evidence="2">
    <location>
        <begin position="496"/>
        <end position="512"/>
    </location>
</feature>
<dbReference type="PANTHER" id="PTHR42023">
    <property type="entry name" value="BHLH DOMAIN-CONTAINING PROTEIN"/>
    <property type="match status" value="1"/>
</dbReference>
<feature type="compositionally biased region" description="Pro residues" evidence="2">
    <location>
        <begin position="524"/>
        <end position="534"/>
    </location>
</feature>
<feature type="transmembrane region" description="Helical" evidence="3">
    <location>
        <begin position="58"/>
        <end position="83"/>
    </location>
</feature>
<feature type="compositionally biased region" description="Polar residues" evidence="2">
    <location>
        <begin position="434"/>
        <end position="448"/>
    </location>
</feature>
<feature type="compositionally biased region" description="Low complexity" evidence="2">
    <location>
        <begin position="513"/>
        <end position="523"/>
    </location>
</feature>
<dbReference type="PANTHER" id="PTHR42023:SF1">
    <property type="entry name" value="BHLH DOMAIN-CONTAINING PROTEIN"/>
    <property type="match status" value="1"/>
</dbReference>
<keyword evidence="1" id="KW-0175">Coiled coil</keyword>
<evidence type="ECO:0000256" key="1">
    <source>
        <dbReference type="SAM" id="Coils"/>
    </source>
</evidence>
<dbReference type="Proteomes" id="UP000799291">
    <property type="component" value="Unassembled WGS sequence"/>
</dbReference>
<feature type="region of interest" description="Disordered" evidence="2">
    <location>
        <begin position="127"/>
        <end position="363"/>
    </location>
</feature>
<dbReference type="OrthoDB" id="4507572at2759"/>
<reference evidence="4" key="1">
    <citation type="journal article" date="2020" name="Stud. Mycol.">
        <title>101 Dothideomycetes genomes: a test case for predicting lifestyles and emergence of pathogens.</title>
        <authorList>
            <person name="Haridas S."/>
            <person name="Albert R."/>
            <person name="Binder M."/>
            <person name="Bloem J."/>
            <person name="Labutti K."/>
            <person name="Salamov A."/>
            <person name="Andreopoulos B."/>
            <person name="Baker S."/>
            <person name="Barry K."/>
            <person name="Bills G."/>
            <person name="Bluhm B."/>
            <person name="Cannon C."/>
            <person name="Castanera R."/>
            <person name="Culley D."/>
            <person name="Daum C."/>
            <person name="Ezra D."/>
            <person name="Gonzalez J."/>
            <person name="Henrissat B."/>
            <person name="Kuo A."/>
            <person name="Liang C."/>
            <person name="Lipzen A."/>
            <person name="Lutzoni F."/>
            <person name="Magnuson J."/>
            <person name="Mondo S."/>
            <person name="Nolan M."/>
            <person name="Ohm R."/>
            <person name="Pangilinan J."/>
            <person name="Park H.-J."/>
            <person name="Ramirez L."/>
            <person name="Alfaro M."/>
            <person name="Sun H."/>
            <person name="Tritt A."/>
            <person name="Yoshinaga Y."/>
            <person name="Zwiers L.-H."/>
            <person name="Turgeon B."/>
            <person name="Goodwin S."/>
            <person name="Spatafora J."/>
            <person name="Crous P."/>
            <person name="Grigoriev I."/>
        </authorList>
    </citation>
    <scope>NUCLEOTIDE SEQUENCE</scope>
    <source>
        <strain evidence="4">CBS 122367</strain>
    </source>
</reference>
<keyword evidence="3" id="KW-0812">Transmembrane</keyword>
<sequence length="701" mass="77295">MATIGTIKSIEVSCNRSSVVLPKNSSRKTTGLILLSLVCFPMTVYLDGASTLTVMINFILYLNLLWIISTPLAIGYVLHIIMWKRLQGYGRDKERQIGNPVLVETTYDGDQLRHIPNVADAQNANYHSHAQSAHQTYDTLPPPQYSHEHRASEVPTISSVYSQPSPGLNYNYHPATERPGFDVSPPSSPEPDQKQQRDPDLPRRFRSMRDVSPVDENRGRSDPSPRGPSNIPVLRKAPPSLRNEENPIPQKFWGGKVAPNSKVRWDEYSGEPTSGNTGRPGQVSPGTYAKEALQPTDRRPMGYHVSVTGPASNPKKNASLAERATRSGTKPSPVDTRPREPWSRVPGRIEIAPPLKDQPSDKPLQFVRKAELVRAAGSGMDASNSLTTGSRRNPPADTEPVANTETDFGMHEEPIKPIVPLKVSGTSPPRGIASPTSPHNPANANPYSYPSPITPTNRQPLTASTNANRAARPEPSQEDPTTPKAKPAKRSLEGTPGSTASKDNGPTSRFSWTTYNTSTTYQQSPPPSPPPPLPTSRVPSSSAAASILNRKRPVPVADKIPARKPVAAAPPGQASIMSSEPPSPRPDSTYSTSTQKALPRPPHELSAVDHVEVLESQMEDLRIRRNNVYRLLNDLNNKIPSNPMITDFKRMRLVEQRKKDYAEELAEIKREEHDVGLKLHRAWRKRDDQSESALWVRRVTQ</sequence>
<feature type="region of interest" description="Disordered" evidence="2">
    <location>
        <begin position="375"/>
        <end position="605"/>
    </location>
</feature>
<keyword evidence="5" id="KW-1185">Reference proteome</keyword>